<evidence type="ECO:0000313" key="2">
    <source>
        <dbReference type="WBParaSite" id="PDA_v2.g9840.t1"/>
    </source>
</evidence>
<dbReference type="Proteomes" id="UP000887578">
    <property type="component" value="Unplaced"/>
</dbReference>
<keyword evidence="1" id="KW-1185">Reference proteome</keyword>
<organism evidence="1 2">
    <name type="scientific">Panagrolaimus davidi</name>
    <dbReference type="NCBI Taxonomy" id="227884"/>
    <lineage>
        <taxon>Eukaryota</taxon>
        <taxon>Metazoa</taxon>
        <taxon>Ecdysozoa</taxon>
        <taxon>Nematoda</taxon>
        <taxon>Chromadorea</taxon>
        <taxon>Rhabditida</taxon>
        <taxon>Tylenchina</taxon>
        <taxon>Panagrolaimomorpha</taxon>
        <taxon>Panagrolaimoidea</taxon>
        <taxon>Panagrolaimidae</taxon>
        <taxon>Panagrolaimus</taxon>
    </lineage>
</organism>
<proteinExistence type="predicted"/>
<dbReference type="WBParaSite" id="PDA_v2.g9840.t1">
    <property type="protein sequence ID" value="PDA_v2.g9840.t1"/>
    <property type="gene ID" value="PDA_v2.g9840"/>
</dbReference>
<evidence type="ECO:0000313" key="1">
    <source>
        <dbReference type="Proteomes" id="UP000887578"/>
    </source>
</evidence>
<sequence>MPELNPDIFQEVVQNIIEEGNLENLTKLMIAGRETLHAVLAHFLKAKCVHVTYSSIEVYWTNPISYLGGYQIPFDFPFFKPIIKALAQNVIKVKIDYCGDNPTYDFVVNHLITKKLKSVDFSDTLSEHQYCFLKELLSDTLLGHQNCNLEELSIPHHSLIVKNV</sequence>
<name>A0A914R5B5_9BILA</name>
<dbReference type="AlphaFoldDB" id="A0A914R5B5"/>
<accession>A0A914R5B5</accession>
<protein>
    <submittedName>
        <fullName evidence="2">Uncharacterized protein</fullName>
    </submittedName>
</protein>
<reference evidence="2" key="1">
    <citation type="submission" date="2022-11" db="UniProtKB">
        <authorList>
            <consortium name="WormBaseParasite"/>
        </authorList>
    </citation>
    <scope>IDENTIFICATION</scope>
</reference>